<comment type="caution">
    <text evidence="2">The sequence shown here is derived from an EMBL/GenBank/DDBJ whole genome shotgun (WGS) entry which is preliminary data.</text>
</comment>
<feature type="domain" description="YrdC-like" evidence="1">
    <location>
        <begin position="7"/>
        <end position="207"/>
    </location>
</feature>
<dbReference type="AlphaFoldDB" id="A0A7Y6TX02"/>
<dbReference type="PROSITE" id="PS51163">
    <property type="entry name" value="YRDC"/>
    <property type="match status" value="1"/>
</dbReference>
<evidence type="ECO:0000313" key="2">
    <source>
        <dbReference type="EMBL" id="NUZ06603.1"/>
    </source>
</evidence>
<keyword evidence="3" id="KW-1185">Reference proteome</keyword>
<dbReference type="InterPro" id="IPR006070">
    <property type="entry name" value="Sua5-like_dom"/>
</dbReference>
<dbReference type="GO" id="GO:0003725">
    <property type="term" value="F:double-stranded RNA binding"/>
    <property type="evidence" value="ECO:0007669"/>
    <property type="project" value="InterPro"/>
</dbReference>
<accession>A0A7Y6TX02</accession>
<organism evidence="2 3">
    <name type="scientific">Piscinibacter koreensis</name>
    <dbReference type="NCBI Taxonomy" id="2742824"/>
    <lineage>
        <taxon>Bacteria</taxon>
        <taxon>Pseudomonadati</taxon>
        <taxon>Pseudomonadota</taxon>
        <taxon>Betaproteobacteria</taxon>
        <taxon>Burkholderiales</taxon>
        <taxon>Sphaerotilaceae</taxon>
        <taxon>Piscinibacter</taxon>
    </lineage>
</organism>
<dbReference type="Pfam" id="PF01300">
    <property type="entry name" value="Sua5_yciO_yrdC"/>
    <property type="match status" value="1"/>
</dbReference>
<dbReference type="RefSeq" id="WP_176069448.1">
    <property type="nucleotide sequence ID" value="NZ_JABWMJ010000005.1"/>
</dbReference>
<dbReference type="InterPro" id="IPR017945">
    <property type="entry name" value="DHBP_synth_RibB-like_a/b_dom"/>
</dbReference>
<dbReference type="EMBL" id="JABWMJ010000005">
    <property type="protein sequence ID" value="NUZ06603.1"/>
    <property type="molecule type" value="Genomic_DNA"/>
</dbReference>
<evidence type="ECO:0000259" key="1">
    <source>
        <dbReference type="PROSITE" id="PS51163"/>
    </source>
</evidence>
<dbReference type="Gene3D" id="3.90.870.10">
    <property type="entry name" value="DHBP synthase"/>
    <property type="match status" value="1"/>
</dbReference>
<dbReference type="SUPFAM" id="SSF55821">
    <property type="entry name" value="YrdC/RibB"/>
    <property type="match status" value="1"/>
</dbReference>
<dbReference type="Proteomes" id="UP000529637">
    <property type="component" value="Unassembled WGS sequence"/>
</dbReference>
<evidence type="ECO:0000313" key="3">
    <source>
        <dbReference type="Proteomes" id="UP000529637"/>
    </source>
</evidence>
<proteinExistence type="predicted"/>
<protein>
    <submittedName>
        <fullName evidence="2">Sua5/YciO/YrdC/YwlC family protein</fullName>
    </submittedName>
</protein>
<reference evidence="2 3" key="1">
    <citation type="submission" date="2020-06" db="EMBL/GenBank/DDBJ databases">
        <title>Schlegella sp. ID0723 isolated from air conditioner.</title>
        <authorList>
            <person name="Kim D.Y."/>
            <person name="Kim D.-U."/>
        </authorList>
    </citation>
    <scope>NUCLEOTIDE SEQUENCE [LARGE SCALE GENOMIC DNA]</scope>
    <source>
        <strain evidence="2 3">ID0723</strain>
    </source>
</reference>
<name>A0A7Y6TX02_9BURK</name>
<gene>
    <name evidence="2" type="ORF">HQN59_12605</name>
</gene>
<sequence length="250" mass="27375">MSILDIPGDARRIFDVLAAGGVAIIPNDAGYALMGGSADAVRRIFVAKRRGSHKRNAMLCAIETQRELHVLDRRSQSMIEAITQDYDLTLGAVAPYRAEHPLMTRLDGDLLEGSTANGTVAMLLNAGTLFDEVCRLCREAVLPVFGSSANLSGTGPRFRVEDIQPEIRAVADVIVDYGLRKHHVYRRSATILRFGNGEVDCVRIGSCYELIADVLRRHFDVELPRDPGLDVNPSGHLQEFAFRKGTDAAS</sequence>